<name>A0A9W4T833_9GLOM</name>
<reference evidence="1" key="1">
    <citation type="submission" date="2022-08" db="EMBL/GenBank/DDBJ databases">
        <authorList>
            <person name="Kallberg Y."/>
            <person name="Tangrot J."/>
            <person name="Rosling A."/>
        </authorList>
    </citation>
    <scope>NUCLEOTIDE SEQUENCE</scope>
    <source>
        <strain evidence="1">Wild A</strain>
    </source>
</reference>
<feature type="non-terminal residue" evidence="1">
    <location>
        <position position="84"/>
    </location>
</feature>
<protein>
    <submittedName>
        <fullName evidence="1">19894_t:CDS:1</fullName>
    </submittedName>
</protein>
<sequence>MTQYMPMEILGKVGLEEVPDIQSIASDAEIGYLHEVDLEIPIHLHDFFADYSLAPEKQIMPENWLSLYNERLVRDKAVGDGKYV</sequence>
<keyword evidence="2" id="KW-1185">Reference proteome</keyword>
<proteinExistence type="predicted"/>
<organism evidence="1 2">
    <name type="scientific">Funneliformis geosporum</name>
    <dbReference type="NCBI Taxonomy" id="1117311"/>
    <lineage>
        <taxon>Eukaryota</taxon>
        <taxon>Fungi</taxon>
        <taxon>Fungi incertae sedis</taxon>
        <taxon>Mucoromycota</taxon>
        <taxon>Glomeromycotina</taxon>
        <taxon>Glomeromycetes</taxon>
        <taxon>Glomerales</taxon>
        <taxon>Glomeraceae</taxon>
        <taxon>Funneliformis</taxon>
    </lineage>
</organism>
<accession>A0A9W4T833</accession>
<dbReference type="Proteomes" id="UP001153678">
    <property type="component" value="Unassembled WGS sequence"/>
</dbReference>
<comment type="caution">
    <text evidence="1">The sequence shown here is derived from an EMBL/GenBank/DDBJ whole genome shotgun (WGS) entry which is preliminary data.</text>
</comment>
<evidence type="ECO:0000313" key="2">
    <source>
        <dbReference type="Proteomes" id="UP001153678"/>
    </source>
</evidence>
<dbReference type="AlphaFoldDB" id="A0A9W4T833"/>
<dbReference type="OrthoDB" id="2384756at2759"/>
<gene>
    <name evidence="1" type="ORF">FWILDA_LOCUS18130</name>
</gene>
<evidence type="ECO:0000313" key="1">
    <source>
        <dbReference type="EMBL" id="CAI2197542.1"/>
    </source>
</evidence>
<dbReference type="EMBL" id="CAMKVN010016504">
    <property type="protein sequence ID" value="CAI2197542.1"/>
    <property type="molecule type" value="Genomic_DNA"/>
</dbReference>